<proteinExistence type="predicted"/>
<evidence type="ECO:0008006" key="3">
    <source>
        <dbReference type="Google" id="ProtNLM"/>
    </source>
</evidence>
<dbReference type="Gene3D" id="3.40.50.1820">
    <property type="entry name" value="alpha/beta hydrolase"/>
    <property type="match status" value="1"/>
</dbReference>
<dbReference type="AlphaFoldDB" id="A0AA90H235"/>
<sequence>MSDEQVNEAGRPVGPIGLVAPLDEAKPPKAPEPDETWHFGEHLNPEEEGEPDYVPVYDATAWIYYATGHDAPVSPVLLADGFNSGPSTLDGLYQHFERGESYHLISELHACGRDAVILGYGERSRSILVNARFATEAILRLIAERRGDAPLVVGGFSMGGLVTRYALAKMETDGIDHQTSTYFSYDSPHRGASVPICLQAFAHYMKQVNPLNDALSNQINSAASRELLWRHIETVQDTPEQDSARSDFLAALEQVGNWPRRPRTLGVSNGKGNGQGNDVEPGVVAFRSTGLLFPGTVLYTQAEGDNVLVADLKATWAADETVTTSGFPEIDGAPGGTLASFGIAADALNKILGGRAEAPVPSICFVPSVSAVAVRDIDTTGKLSTDIDALDPAESELDEFLCASHNEGHTEITAELCGWLLERLI</sequence>
<gene>
    <name evidence="2" type="ORF">POF50_021940</name>
</gene>
<reference evidence="2" key="1">
    <citation type="submission" date="2023-05" db="EMBL/GenBank/DDBJ databases">
        <title>Streptantibioticus silvisoli sp. nov., acidotolerant actinomycetes 1 from pine litter.</title>
        <authorList>
            <person name="Swiecimska M."/>
            <person name="Golinska P."/>
            <person name="Sangal V."/>
            <person name="Wachnowicz B."/>
            <person name="Goodfellow M."/>
        </authorList>
    </citation>
    <scope>NUCLEOTIDE SEQUENCE</scope>
    <source>
        <strain evidence="2">SL13</strain>
    </source>
</reference>
<name>A0AA90H235_9ACTN</name>
<dbReference type="RefSeq" id="WP_271314996.1">
    <property type="nucleotide sequence ID" value="NZ_JABXJJ020000027.1"/>
</dbReference>
<accession>A0AA90H235</accession>
<evidence type="ECO:0000256" key="1">
    <source>
        <dbReference type="SAM" id="MobiDB-lite"/>
    </source>
</evidence>
<feature type="region of interest" description="Disordered" evidence="1">
    <location>
        <begin position="1"/>
        <end position="38"/>
    </location>
</feature>
<protein>
    <recommendedName>
        <fullName evidence="3">DUF676 domain-containing protein</fullName>
    </recommendedName>
</protein>
<dbReference type="InterPro" id="IPR029058">
    <property type="entry name" value="AB_hydrolase_fold"/>
</dbReference>
<evidence type="ECO:0000313" key="2">
    <source>
        <dbReference type="EMBL" id="MDI5971964.1"/>
    </source>
</evidence>
<feature type="compositionally biased region" description="Basic and acidic residues" evidence="1">
    <location>
        <begin position="23"/>
        <end position="38"/>
    </location>
</feature>
<comment type="caution">
    <text evidence="2">The sequence shown here is derived from an EMBL/GenBank/DDBJ whole genome shotgun (WGS) entry which is preliminary data.</text>
</comment>
<dbReference type="EMBL" id="JABXJJ020000027">
    <property type="protein sequence ID" value="MDI5971964.1"/>
    <property type="molecule type" value="Genomic_DNA"/>
</dbReference>
<organism evidence="2">
    <name type="scientific">Streptantibioticus silvisoli</name>
    <dbReference type="NCBI Taxonomy" id="2705255"/>
    <lineage>
        <taxon>Bacteria</taxon>
        <taxon>Bacillati</taxon>
        <taxon>Actinomycetota</taxon>
        <taxon>Actinomycetes</taxon>
        <taxon>Kitasatosporales</taxon>
        <taxon>Streptomycetaceae</taxon>
        <taxon>Streptantibioticus</taxon>
    </lineage>
</organism>
<dbReference type="SUPFAM" id="SSF53474">
    <property type="entry name" value="alpha/beta-Hydrolases"/>
    <property type="match status" value="1"/>
</dbReference>